<evidence type="ECO:0000256" key="4">
    <source>
        <dbReference type="ARBA" id="ARBA00022692"/>
    </source>
</evidence>
<dbReference type="Proteomes" id="UP000050934">
    <property type="component" value="Unassembled WGS sequence"/>
</dbReference>
<sequence>MNGFVGEFLGTFVLMATGTAIGAGIHLNKTNNSHHDDWYLIAFGWGVAVTMGVHVAGAYGSLGHLNPAITLPYAICGLFPWHQVLPYLCGQMLGAFLGAVVNMIFFWPQFARTSAKEGNTIGIFSTVPTIRSPFFNFFSEFFATFMMVLIMLNLGNFTQGLKPFVVGLVIFLIGAGLGTTTGFALNPARDWGPRIAYTIVPLPHKGSADWAYSWVPMLGPLAGGLAASLLQVMIH</sequence>
<dbReference type="AlphaFoldDB" id="A0A0R2I171"/>
<dbReference type="PANTHER" id="PTHR43829">
    <property type="entry name" value="AQUAPORIN OR AQUAGLYCEROPORIN RELATED"/>
    <property type="match status" value="1"/>
</dbReference>
<keyword evidence="3 7" id="KW-0813">Transport</keyword>
<name>A0A0R2I171_9LACO</name>
<evidence type="ECO:0000256" key="8">
    <source>
        <dbReference type="SAM" id="Phobius"/>
    </source>
</evidence>
<comment type="similarity">
    <text evidence="2 7">Belongs to the MIP/aquaporin (TC 1.A.8) family.</text>
</comment>
<evidence type="ECO:0000256" key="5">
    <source>
        <dbReference type="ARBA" id="ARBA00022989"/>
    </source>
</evidence>
<proteinExistence type="inferred from homology"/>
<evidence type="ECO:0000256" key="2">
    <source>
        <dbReference type="ARBA" id="ARBA00006175"/>
    </source>
</evidence>
<dbReference type="RefSeq" id="WP_057741191.1">
    <property type="nucleotide sequence ID" value="NZ_JQBW01000009.1"/>
</dbReference>
<feature type="transmembrane region" description="Helical" evidence="8">
    <location>
        <begin position="211"/>
        <end position="234"/>
    </location>
</feature>
<dbReference type="PRINTS" id="PR00783">
    <property type="entry name" value="MINTRINSICP"/>
</dbReference>
<dbReference type="InterPro" id="IPR050363">
    <property type="entry name" value="MIP/Aquaporin"/>
</dbReference>
<evidence type="ECO:0000256" key="3">
    <source>
        <dbReference type="ARBA" id="ARBA00022448"/>
    </source>
</evidence>
<comment type="caution">
    <text evidence="9">The sequence shown here is derived from an EMBL/GenBank/DDBJ whole genome shotgun (WGS) entry which is preliminary data.</text>
</comment>
<reference evidence="9 10" key="1">
    <citation type="journal article" date="2015" name="Genome Announc.">
        <title>Expanding the biotechnology potential of lactobacilli through comparative genomics of 213 strains and associated genera.</title>
        <authorList>
            <person name="Sun Z."/>
            <person name="Harris H.M."/>
            <person name="McCann A."/>
            <person name="Guo C."/>
            <person name="Argimon S."/>
            <person name="Zhang W."/>
            <person name="Yang X."/>
            <person name="Jeffery I.B."/>
            <person name="Cooney J.C."/>
            <person name="Kagawa T.F."/>
            <person name="Liu W."/>
            <person name="Song Y."/>
            <person name="Salvetti E."/>
            <person name="Wrobel A."/>
            <person name="Rasinkangas P."/>
            <person name="Parkhill J."/>
            <person name="Rea M.C."/>
            <person name="O'Sullivan O."/>
            <person name="Ritari J."/>
            <person name="Douillard F.P."/>
            <person name="Paul Ross R."/>
            <person name="Yang R."/>
            <person name="Briner A.E."/>
            <person name="Felis G.E."/>
            <person name="de Vos W.M."/>
            <person name="Barrangou R."/>
            <person name="Klaenhammer T.R."/>
            <person name="Caufield P.W."/>
            <person name="Cui Y."/>
            <person name="Zhang H."/>
            <person name="O'Toole P.W."/>
        </authorList>
    </citation>
    <scope>NUCLEOTIDE SEQUENCE [LARGE SCALE GENOMIC DNA]</scope>
    <source>
        <strain evidence="9 10">DSM 17896</strain>
    </source>
</reference>
<feature type="transmembrane region" description="Helical" evidence="8">
    <location>
        <begin position="38"/>
        <end position="63"/>
    </location>
</feature>
<dbReference type="PANTHER" id="PTHR43829:SF9">
    <property type="entry name" value="AQUAPORIN-9"/>
    <property type="match status" value="1"/>
</dbReference>
<dbReference type="STRING" id="396268.IV45_GL000539"/>
<dbReference type="PATRIC" id="fig|396268.3.peg.546"/>
<comment type="subcellular location">
    <subcellularLocation>
        <location evidence="1">Membrane</location>
        <topology evidence="1">Multi-pass membrane protein</topology>
    </subcellularLocation>
</comment>
<feature type="transmembrane region" description="Helical" evidence="8">
    <location>
        <begin position="84"/>
        <end position="107"/>
    </location>
</feature>
<dbReference type="InterPro" id="IPR000425">
    <property type="entry name" value="MIP"/>
</dbReference>
<dbReference type="GO" id="GO:0015254">
    <property type="term" value="F:glycerol channel activity"/>
    <property type="evidence" value="ECO:0007669"/>
    <property type="project" value="TreeGrafter"/>
</dbReference>
<accession>A0A0R2I171</accession>
<dbReference type="OrthoDB" id="9807293at2"/>
<evidence type="ECO:0000313" key="9">
    <source>
        <dbReference type="EMBL" id="KRN58912.1"/>
    </source>
</evidence>
<dbReference type="SUPFAM" id="SSF81338">
    <property type="entry name" value="Aquaporin-like"/>
    <property type="match status" value="1"/>
</dbReference>
<evidence type="ECO:0000313" key="10">
    <source>
        <dbReference type="Proteomes" id="UP000050934"/>
    </source>
</evidence>
<feature type="transmembrane region" description="Helical" evidence="8">
    <location>
        <begin position="164"/>
        <end position="185"/>
    </location>
</feature>
<evidence type="ECO:0000256" key="1">
    <source>
        <dbReference type="ARBA" id="ARBA00004141"/>
    </source>
</evidence>
<keyword evidence="10" id="KW-1185">Reference proteome</keyword>
<dbReference type="Pfam" id="PF00230">
    <property type="entry name" value="MIP"/>
    <property type="match status" value="1"/>
</dbReference>
<dbReference type="GO" id="GO:0005886">
    <property type="term" value="C:plasma membrane"/>
    <property type="evidence" value="ECO:0007669"/>
    <property type="project" value="TreeGrafter"/>
</dbReference>
<dbReference type="Gene3D" id="1.20.1080.10">
    <property type="entry name" value="Glycerol uptake facilitator protein"/>
    <property type="match status" value="1"/>
</dbReference>
<dbReference type="EMBL" id="JQBW01000009">
    <property type="protein sequence ID" value="KRN58912.1"/>
    <property type="molecule type" value="Genomic_DNA"/>
</dbReference>
<evidence type="ECO:0000256" key="7">
    <source>
        <dbReference type="RuleBase" id="RU000477"/>
    </source>
</evidence>
<organism evidence="9 10">
    <name type="scientific">Limosilactobacillus secaliphilus</name>
    <dbReference type="NCBI Taxonomy" id="396268"/>
    <lineage>
        <taxon>Bacteria</taxon>
        <taxon>Bacillati</taxon>
        <taxon>Bacillota</taxon>
        <taxon>Bacilli</taxon>
        <taxon>Lactobacillales</taxon>
        <taxon>Lactobacillaceae</taxon>
        <taxon>Limosilactobacillus</taxon>
    </lineage>
</organism>
<gene>
    <name evidence="9" type="ORF">IV45_GL000539</name>
</gene>
<keyword evidence="6 8" id="KW-0472">Membrane</keyword>
<protein>
    <submittedName>
        <fullName evidence="9">MIP family major intrinsic protein channel protein</fullName>
    </submittedName>
</protein>
<evidence type="ECO:0000256" key="6">
    <source>
        <dbReference type="ARBA" id="ARBA00023136"/>
    </source>
</evidence>
<dbReference type="InterPro" id="IPR023271">
    <property type="entry name" value="Aquaporin-like"/>
</dbReference>
<keyword evidence="5 8" id="KW-1133">Transmembrane helix</keyword>
<keyword evidence="4 7" id="KW-0812">Transmembrane</keyword>
<feature type="transmembrane region" description="Helical" evidence="8">
    <location>
        <begin position="134"/>
        <end position="152"/>
    </location>
</feature>